<proteinExistence type="predicted"/>
<sequence>MAGVAALSWAVTWRGSLGVLAAQPVSASDAVMQVAARRRNEDLPVLRARGVRCGAASSIPDVGVVVWVGANFQLDIGGGVRGRGLVRSVGGVSGGRGRVRGSPVRVR</sequence>
<reference evidence="1 2" key="1">
    <citation type="journal article" date="2019" name="Int. J. Syst. Evol. Microbiol.">
        <title>The Global Catalogue of Microorganisms (GCM) 10K type strain sequencing project: providing services to taxonomists for standard genome sequencing and annotation.</title>
        <authorList>
            <consortium name="The Broad Institute Genomics Platform"/>
            <consortium name="The Broad Institute Genome Sequencing Center for Infectious Disease"/>
            <person name="Wu L."/>
            <person name="Ma J."/>
        </authorList>
    </citation>
    <scope>NUCLEOTIDE SEQUENCE [LARGE SCALE GENOMIC DNA]</scope>
    <source>
        <strain evidence="1 2">JCM 10303</strain>
    </source>
</reference>
<evidence type="ECO:0000313" key="2">
    <source>
        <dbReference type="Proteomes" id="UP001500729"/>
    </source>
</evidence>
<organism evidence="1 2">
    <name type="scientific">Saccharopolyspora erythraea</name>
    <name type="common">Streptomyces erythraeus</name>
    <dbReference type="NCBI Taxonomy" id="1836"/>
    <lineage>
        <taxon>Bacteria</taxon>
        <taxon>Bacillati</taxon>
        <taxon>Actinomycetota</taxon>
        <taxon>Actinomycetes</taxon>
        <taxon>Pseudonocardiales</taxon>
        <taxon>Pseudonocardiaceae</taxon>
        <taxon>Saccharopolyspora</taxon>
    </lineage>
</organism>
<evidence type="ECO:0000313" key="1">
    <source>
        <dbReference type="EMBL" id="GAA0552728.1"/>
    </source>
</evidence>
<keyword evidence="2" id="KW-1185">Reference proteome</keyword>
<dbReference type="Proteomes" id="UP001500729">
    <property type="component" value="Unassembled WGS sequence"/>
</dbReference>
<name>A0ABN1DUM0_SACER</name>
<accession>A0ABN1DUM0</accession>
<evidence type="ECO:0008006" key="3">
    <source>
        <dbReference type="Google" id="ProtNLM"/>
    </source>
</evidence>
<protein>
    <recommendedName>
        <fullName evidence="3">Secreted protein</fullName>
    </recommendedName>
</protein>
<gene>
    <name evidence="1" type="ORF">GCM10009533_58670</name>
</gene>
<dbReference type="EMBL" id="BAAAGS010000057">
    <property type="protein sequence ID" value="GAA0552728.1"/>
    <property type="molecule type" value="Genomic_DNA"/>
</dbReference>
<comment type="caution">
    <text evidence="1">The sequence shown here is derived from an EMBL/GenBank/DDBJ whole genome shotgun (WGS) entry which is preliminary data.</text>
</comment>